<dbReference type="RefSeq" id="XP_005647803.1">
    <property type="nucleotide sequence ID" value="XM_005647746.1"/>
</dbReference>
<feature type="compositionally biased region" description="Polar residues" evidence="1">
    <location>
        <begin position="33"/>
        <end position="49"/>
    </location>
</feature>
<evidence type="ECO:0000313" key="3">
    <source>
        <dbReference type="Proteomes" id="UP000007264"/>
    </source>
</evidence>
<reference evidence="2 3" key="1">
    <citation type="journal article" date="2012" name="Genome Biol.">
        <title>The genome of the polar eukaryotic microalga coccomyxa subellipsoidea reveals traits of cold adaptation.</title>
        <authorList>
            <person name="Blanc G."/>
            <person name="Agarkova I."/>
            <person name="Grimwood J."/>
            <person name="Kuo A."/>
            <person name="Brueggeman A."/>
            <person name="Dunigan D."/>
            <person name="Gurnon J."/>
            <person name="Ladunga I."/>
            <person name="Lindquist E."/>
            <person name="Lucas S."/>
            <person name="Pangilinan J."/>
            <person name="Proschold T."/>
            <person name="Salamov A."/>
            <person name="Schmutz J."/>
            <person name="Weeks D."/>
            <person name="Yamada T."/>
            <person name="Claverie J.M."/>
            <person name="Grigoriev I."/>
            <person name="Van Etten J."/>
            <person name="Lomsadze A."/>
            <person name="Borodovsky M."/>
        </authorList>
    </citation>
    <scope>NUCLEOTIDE SEQUENCE [LARGE SCALE GENOMIC DNA]</scope>
    <source>
        <strain evidence="2 3">C-169</strain>
    </source>
</reference>
<evidence type="ECO:0000313" key="2">
    <source>
        <dbReference type="EMBL" id="EIE23259.1"/>
    </source>
</evidence>
<evidence type="ECO:0000256" key="1">
    <source>
        <dbReference type="SAM" id="MobiDB-lite"/>
    </source>
</evidence>
<name>I0YXZ0_COCSC</name>
<comment type="caution">
    <text evidence="2">The sequence shown here is derived from an EMBL/GenBank/DDBJ whole genome shotgun (WGS) entry which is preliminary data.</text>
</comment>
<dbReference type="EMBL" id="AGSI01000008">
    <property type="protein sequence ID" value="EIE23259.1"/>
    <property type="molecule type" value="Genomic_DNA"/>
</dbReference>
<gene>
    <name evidence="2" type="ORF">COCSUDRAFT_42166</name>
</gene>
<dbReference type="GeneID" id="17041247"/>
<organism evidence="2 3">
    <name type="scientific">Coccomyxa subellipsoidea (strain C-169)</name>
    <name type="common">Green microalga</name>
    <dbReference type="NCBI Taxonomy" id="574566"/>
    <lineage>
        <taxon>Eukaryota</taxon>
        <taxon>Viridiplantae</taxon>
        <taxon>Chlorophyta</taxon>
        <taxon>core chlorophytes</taxon>
        <taxon>Trebouxiophyceae</taxon>
        <taxon>Trebouxiophyceae incertae sedis</taxon>
        <taxon>Coccomyxaceae</taxon>
        <taxon>Coccomyxa</taxon>
        <taxon>Coccomyxa subellipsoidea</taxon>
    </lineage>
</organism>
<sequence length="158" mass="16443">MSVLSSAAATNGFHGLASPSSSEVLGAPPRLVNDTSATPPSQGILQSSEAPPDAGRDVPSSGGQETDSAPAGTIGMVHLEGTPLDEEDLESIAEALDIFPPTSAGYSSKVRWFSFQFLMQQLAEELKDMHTATQLVLAALPKPPKKRPPGIAGQLLPR</sequence>
<feature type="region of interest" description="Disordered" evidence="1">
    <location>
        <begin position="1"/>
        <end position="75"/>
    </location>
</feature>
<dbReference type="Proteomes" id="UP000007264">
    <property type="component" value="Unassembled WGS sequence"/>
</dbReference>
<keyword evidence="3" id="KW-1185">Reference proteome</keyword>
<dbReference type="KEGG" id="csl:COCSUDRAFT_42166"/>
<accession>I0YXZ0</accession>
<dbReference type="AlphaFoldDB" id="I0YXZ0"/>
<protein>
    <submittedName>
        <fullName evidence="2">Uncharacterized protein</fullName>
    </submittedName>
</protein>
<proteinExistence type="predicted"/>